<dbReference type="Proteomes" id="UP000229884">
    <property type="component" value="Unassembled WGS sequence"/>
</dbReference>
<comment type="caution">
    <text evidence="1">The sequence shown here is derived from an EMBL/GenBank/DDBJ whole genome shotgun (WGS) entry which is preliminary data.</text>
</comment>
<dbReference type="EMBL" id="PENG01000003">
    <property type="protein sequence ID" value="PJI25945.1"/>
    <property type="molecule type" value="Genomic_DNA"/>
</dbReference>
<protein>
    <submittedName>
        <fullName evidence="1">Uncharacterized protein</fullName>
    </submittedName>
</protein>
<evidence type="ECO:0000313" key="1">
    <source>
        <dbReference type="EMBL" id="PJI25945.1"/>
    </source>
</evidence>
<organism evidence="1 2">
    <name type="scientific">Prevotella intermedia</name>
    <dbReference type="NCBI Taxonomy" id="28131"/>
    <lineage>
        <taxon>Bacteria</taxon>
        <taxon>Pseudomonadati</taxon>
        <taxon>Bacteroidota</taxon>
        <taxon>Bacteroidia</taxon>
        <taxon>Bacteroidales</taxon>
        <taxon>Prevotellaceae</taxon>
        <taxon>Prevotella</taxon>
    </lineage>
</organism>
<gene>
    <name evidence="1" type="ORF">CTM58_13015</name>
</gene>
<evidence type="ECO:0000313" key="2">
    <source>
        <dbReference type="Proteomes" id="UP000229884"/>
    </source>
</evidence>
<reference evidence="1 2" key="1">
    <citation type="submission" date="2017-11" db="EMBL/GenBank/DDBJ databases">
        <title>Genome sequencing of Prevotella intermedia KCOM 2832.</title>
        <authorList>
            <person name="Kook J.-K."/>
            <person name="Park S.-N."/>
            <person name="Lim Y.K."/>
        </authorList>
    </citation>
    <scope>NUCLEOTIDE SEQUENCE [LARGE SCALE GENOMIC DNA]</scope>
    <source>
        <strain evidence="1 2">KCOM 2832</strain>
    </source>
</reference>
<accession>A0A2M8TPT7</accession>
<name>A0A2M8TPT7_PREIN</name>
<proteinExistence type="predicted"/>
<sequence length="80" mass="9545">MTNTLYRTAKLILASLFLIILYLFALNSRYQYHFCGNGFTVYIFDKWTSKYVYGQLDFDYESDEWSHRDVNAPKKLGLKK</sequence>
<dbReference type="AlphaFoldDB" id="A0A2M8TPT7"/>